<evidence type="ECO:0000313" key="4">
    <source>
        <dbReference type="Proteomes" id="UP001162164"/>
    </source>
</evidence>
<organism evidence="3 4">
    <name type="scientific">Molorchus minor</name>
    <dbReference type="NCBI Taxonomy" id="1323400"/>
    <lineage>
        <taxon>Eukaryota</taxon>
        <taxon>Metazoa</taxon>
        <taxon>Ecdysozoa</taxon>
        <taxon>Arthropoda</taxon>
        <taxon>Hexapoda</taxon>
        <taxon>Insecta</taxon>
        <taxon>Pterygota</taxon>
        <taxon>Neoptera</taxon>
        <taxon>Endopterygota</taxon>
        <taxon>Coleoptera</taxon>
        <taxon>Polyphaga</taxon>
        <taxon>Cucujiformia</taxon>
        <taxon>Chrysomeloidea</taxon>
        <taxon>Cerambycidae</taxon>
        <taxon>Lamiinae</taxon>
        <taxon>Monochamini</taxon>
        <taxon>Molorchus</taxon>
    </lineage>
</organism>
<dbReference type="Gene3D" id="3.10.100.10">
    <property type="entry name" value="Mannose-Binding Protein A, subunit A"/>
    <property type="match status" value="1"/>
</dbReference>
<keyword evidence="4" id="KW-1185">Reference proteome</keyword>
<protein>
    <recommendedName>
        <fullName evidence="2">C-type lectin domain-containing protein</fullName>
    </recommendedName>
</protein>
<dbReference type="InterPro" id="IPR016187">
    <property type="entry name" value="CTDL_fold"/>
</dbReference>
<proteinExistence type="predicted"/>
<dbReference type="InterPro" id="IPR016186">
    <property type="entry name" value="C-type_lectin-like/link_sf"/>
</dbReference>
<feature type="domain" description="C-type lectin" evidence="2">
    <location>
        <begin position="123"/>
        <end position="215"/>
    </location>
</feature>
<feature type="signal peptide" evidence="1">
    <location>
        <begin position="1"/>
        <end position="19"/>
    </location>
</feature>
<dbReference type="InterPro" id="IPR001304">
    <property type="entry name" value="C-type_lectin-like"/>
</dbReference>
<keyword evidence="1" id="KW-0732">Signal</keyword>
<dbReference type="EMBL" id="JAPWTJ010000404">
    <property type="protein sequence ID" value="KAJ8978766.1"/>
    <property type="molecule type" value="Genomic_DNA"/>
</dbReference>
<accession>A0ABQ9JKM6</accession>
<comment type="caution">
    <text evidence="3">The sequence shown here is derived from an EMBL/GenBank/DDBJ whole genome shotgun (WGS) entry which is preliminary data.</text>
</comment>
<feature type="chain" id="PRO_5047206208" description="C-type lectin domain-containing protein" evidence="1">
    <location>
        <begin position="20"/>
        <end position="327"/>
    </location>
</feature>
<name>A0ABQ9JKM6_9CUCU</name>
<evidence type="ECO:0000313" key="3">
    <source>
        <dbReference type="EMBL" id="KAJ8978766.1"/>
    </source>
</evidence>
<evidence type="ECO:0000259" key="2">
    <source>
        <dbReference type="PROSITE" id="PS50041"/>
    </source>
</evidence>
<gene>
    <name evidence="3" type="ORF">NQ317_017489</name>
</gene>
<dbReference type="Proteomes" id="UP001162164">
    <property type="component" value="Unassembled WGS sequence"/>
</dbReference>
<dbReference type="SUPFAM" id="SSF56436">
    <property type="entry name" value="C-type lectin-like"/>
    <property type="match status" value="1"/>
</dbReference>
<reference evidence="3" key="1">
    <citation type="journal article" date="2023" name="Insect Mol. Biol.">
        <title>Genome sequencing provides insights into the evolution of gene families encoding plant cell wall-degrading enzymes in longhorned beetles.</title>
        <authorList>
            <person name="Shin N.R."/>
            <person name="Okamura Y."/>
            <person name="Kirsch R."/>
            <person name="Pauchet Y."/>
        </authorList>
    </citation>
    <scope>NUCLEOTIDE SEQUENCE</scope>
    <source>
        <strain evidence="3">MMC_N1</strain>
    </source>
</reference>
<sequence length="327" mass="38209">MNFLTLAVMFYFACNKIFSREHCQSNSRIFNYYKIRNCHKSTLHITGLTNTLTLKDCKQFARQRNALAFNFSPKRATQFRKRYVRNNCQALGCPEISNSSTLVMDLAFDYYSAYGNWNRADLADVLTEVRTNQLSDYINDTIQEWYKAAFVGLDDTEEEGNFRTVSGITLKCFRYRAWGPGQPISRHRNEDCVILDSDKMWRVVSCSIELPALCEFYPEAPSESIDYRNVTCEGILDKSQLPLIRDNYLFNFTLLSFPEEKKMCNSTKSLFELYNNSTREDKCAILHFNDDFPDEKETFGVPIWTANYHLFAREYKDGRTLLPFQHP</sequence>
<dbReference type="Pfam" id="PF00059">
    <property type="entry name" value="Lectin_C"/>
    <property type="match status" value="1"/>
</dbReference>
<dbReference type="PROSITE" id="PS50041">
    <property type="entry name" value="C_TYPE_LECTIN_2"/>
    <property type="match status" value="1"/>
</dbReference>
<evidence type="ECO:0000256" key="1">
    <source>
        <dbReference type="SAM" id="SignalP"/>
    </source>
</evidence>